<dbReference type="EMBL" id="SDHX01000001">
    <property type="protein sequence ID" value="RXK54688.1"/>
    <property type="molecule type" value="Genomic_DNA"/>
</dbReference>
<keyword evidence="3" id="KW-0998">Cell outer membrane</keyword>
<name>A0A4Q1C782_9BACT</name>
<accession>A0A4Q1C782</accession>
<organism evidence="6 7">
    <name type="scientific">Oleiharenicola lentus</name>
    <dbReference type="NCBI Taxonomy" id="2508720"/>
    <lineage>
        <taxon>Bacteria</taxon>
        <taxon>Pseudomonadati</taxon>
        <taxon>Verrucomicrobiota</taxon>
        <taxon>Opitutia</taxon>
        <taxon>Opitutales</taxon>
        <taxon>Opitutaceae</taxon>
        <taxon>Oleiharenicola</taxon>
    </lineage>
</organism>
<dbReference type="OrthoDB" id="190435at2"/>
<dbReference type="RefSeq" id="WP_129046052.1">
    <property type="nucleotide sequence ID" value="NZ_SDHX01000001.1"/>
</dbReference>
<feature type="domain" description="DUF6268" evidence="5">
    <location>
        <begin position="79"/>
        <end position="278"/>
    </location>
</feature>
<evidence type="ECO:0000256" key="1">
    <source>
        <dbReference type="ARBA" id="ARBA00004442"/>
    </source>
</evidence>
<feature type="chain" id="PRO_5020188936" description="DUF6268 domain-containing protein" evidence="4">
    <location>
        <begin position="25"/>
        <end position="296"/>
    </location>
</feature>
<gene>
    <name evidence="6" type="ORF">ESB00_01975</name>
</gene>
<proteinExistence type="predicted"/>
<evidence type="ECO:0000256" key="2">
    <source>
        <dbReference type="ARBA" id="ARBA00023136"/>
    </source>
</evidence>
<dbReference type="SUPFAM" id="SSF56935">
    <property type="entry name" value="Porins"/>
    <property type="match status" value="1"/>
</dbReference>
<feature type="signal peptide" evidence="4">
    <location>
        <begin position="1"/>
        <end position="24"/>
    </location>
</feature>
<evidence type="ECO:0000313" key="6">
    <source>
        <dbReference type="EMBL" id="RXK54688.1"/>
    </source>
</evidence>
<comment type="subcellular location">
    <subcellularLocation>
        <location evidence="1">Cell outer membrane</location>
    </subcellularLocation>
</comment>
<comment type="caution">
    <text evidence="6">The sequence shown here is derived from an EMBL/GenBank/DDBJ whole genome shotgun (WGS) entry which is preliminary data.</text>
</comment>
<dbReference type="Gene3D" id="2.40.170.20">
    <property type="entry name" value="TonB-dependent receptor, beta-barrel domain"/>
    <property type="match status" value="1"/>
</dbReference>
<dbReference type="Proteomes" id="UP000290218">
    <property type="component" value="Unassembled WGS sequence"/>
</dbReference>
<dbReference type="AlphaFoldDB" id="A0A4Q1C782"/>
<evidence type="ECO:0000259" key="5">
    <source>
        <dbReference type="Pfam" id="PF19783"/>
    </source>
</evidence>
<dbReference type="GO" id="GO:0009279">
    <property type="term" value="C:cell outer membrane"/>
    <property type="evidence" value="ECO:0007669"/>
    <property type="project" value="UniProtKB-SubCell"/>
</dbReference>
<protein>
    <recommendedName>
        <fullName evidence="5">DUF6268 domain-containing protein</fullName>
    </recommendedName>
</protein>
<keyword evidence="7" id="KW-1185">Reference proteome</keyword>
<evidence type="ECO:0000313" key="7">
    <source>
        <dbReference type="Proteomes" id="UP000290218"/>
    </source>
</evidence>
<dbReference type="Pfam" id="PF19783">
    <property type="entry name" value="DUF6268"/>
    <property type="match status" value="1"/>
</dbReference>
<reference evidence="6 7" key="1">
    <citation type="submission" date="2019-01" db="EMBL/GenBank/DDBJ databases">
        <title>Lacunisphaera sp. strain TWA-58.</title>
        <authorList>
            <person name="Chen W.-M."/>
        </authorList>
    </citation>
    <scope>NUCLEOTIDE SEQUENCE [LARGE SCALE GENOMIC DNA]</scope>
    <source>
        <strain evidence="6 7">TWA-58</strain>
    </source>
</reference>
<sequence>MPSPLRLVLPTLSLGLAAFASAWAQPQPSGAHTATAQFSISADSDLTRGGAPAGEVGVSAFAATWRSSAALTATTRLSYGLNWERFDFDRAAVVVVPDTLQELSVVLGATHRLNTQWMLTGTIRPGVYGDTEGGGGDAFNAPLLLLATWVRSPELAWAFGLRADWFSERAVIPFIGVNWKFAPGWEFSLGMPRAGVSYQAGDALKLTLGASVQGGNYHVAEDPRGPAISSLRVDDTTLDYHEIRVGLAADWKLNESLTLSAEAGVITDQKFDYFDRGITLDGGGIGFFTLGLNGRF</sequence>
<keyword evidence="4" id="KW-0732">Signal</keyword>
<dbReference type="InterPro" id="IPR046235">
    <property type="entry name" value="DUF6268"/>
</dbReference>
<keyword evidence="2" id="KW-0472">Membrane</keyword>
<evidence type="ECO:0000256" key="4">
    <source>
        <dbReference type="SAM" id="SignalP"/>
    </source>
</evidence>
<evidence type="ECO:0000256" key="3">
    <source>
        <dbReference type="ARBA" id="ARBA00023237"/>
    </source>
</evidence>
<dbReference type="InterPro" id="IPR036942">
    <property type="entry name" value="Beta-barrel_TonB_sf"/>
</dbReference>